<keyword evidence="7 11" id="KW-0798">TonB box</keyword>
<feature type="domain" description="TonB-dependent receptor plug" evidence="14">
    <location>
        <begin position="53"/>
        <end position="153"/>
    </location>
</feature>
<evidence type="ECO:0000256" key="5">
    <source>
        <dbReference type="ARBA" id="ARBA00022692"/>
    </source>
</evidence>
<dbReference type="PANTHER" id="PTHR30069:SF41">
    <property type="entry name" value="HEME_HEMOPEXIN UTILIZATION PROTEIN C"/>
    <property type="match status" value="1"/>
</dbReference>
<dbReference type="RefSeq" id="WP_184481048.1">
    <property type="nucleotide sequence ID" value="NZ_JAAEDJ010000331.1"/>
</dbReference>
<gene>
    <name evidence="15" type="ORF">FHS88_000556</name>
</gene>
<dbReference type="CDD" id="cd01347">
    <property type="entry name" value="ligand_gated_channel"/>
    <property type="match status" value="1"/>
</dbReference>
<keyword evidence="5 10" id="KW-0812">Transmembrane</keyword>
<evidence type="ECO:0000313" key="15">
    <source>
        <dbReference type="EMBL" id="MBB5688446.1"/>
    </source>
</evidence>
<dbReference type="AlphaFoldDB" id="A0A840XKM4"/>
<evidence type="ECO:0000259" key="13">
    <source>
        <dbReference type="Pfam" id="PF00593"/>
    </source>
</evidence>
<evidence type="ECO:0000256" key="7">
    <source>
        <dbReference type="ARBA" id="ARBA00023077"/>
    </source>
</evidence>
<protein>
    <submittedName>
        <fullName evidence="15">Hemoglobin/transferrin/lactoferrin receptor protein</fullName>
    </submittedName>
</protein>
<dbReference type="InterPro" id="IPR039426">
    <property type="entry name" value="TonB-dep_rcpt-like"/>
</dbReference>
<keyword evidence="15" id="KW-0675">Receptor</keyword>
<keyword evidence="6 12" id="KW-0732">Signal</keyword>
<proteinExistence type="inferred from homology"/>
<evidence type="ECO:0000313" key="16">
    <source>
        <dbReference type="Proteomes" id="UP000562254"/>
    </source>
</evidence>
<feature type="signal peptide" evidence="12">
    <location>
        <begin position="1"/>
        <end position="21"/>
    </location>
</feature>
<dbReference type="GO" id="GO:0009279">
    <property type="term" value="C:cell outer membrane"/>
    <property type="evidence" value="ECO:0007669"/>
    <property type="project" value="UniProtKB-SubCell"/>
</dbReference>
<dbReference type="Proteomes" id="UP000562254">
    <property type="component" value="Unassembled WGS sequence"/>
</dbReference>
<dbReference type="PROSITE" id="PS52016">
    <property type="entry name" value="TONB_DEPENDENT_REC_3"/>
    <property type="match status" value="1"/>
</dbReference>
<feature type="chain" id="PRO_5032570257" evidence="12">
    <location>
        <begin position="22"/>
        <end position="676"/>
    </location>
</feature>
<dbReference type="SUPFAM" id="SSF56935">
    <property type="entry name" value="Porins"/>
    <property type="match status" value="1"/>
</dbReference>
<evidence type="ECO:0000256" key="8">
    <source>
        <dbReference type="ARBA" id="ARBA00023136"/>
    </source>
</evidence>
<keyword evidence="9 10" id="KW-0998">Cell outer membrane</keyword>
<dbReference type="Gene3D" id="2.40.170.20">
    <property type="entry name" value="TonB-dependent receptor, beta-barrel domain"/>
    <property type="match status" value="1"/>
</dbReference>
<name>A0A840XKM4_9PROT</name>
<reference evidence="15 16" key="1">
    <citation type="submission" date="2020-08" db="EMBL/GenBank/DDBJ databases">
        <title>Genomic Encyclopedia of Type Strains, Phase IV (KMG-IV): sequencing the most valuable type-strain genomes for metagenomic binning, comparative biology and taxonomic classification.</title>
        <authorList>
            <person name="Goeker M."/>
        </authorList>
    </citation>
    <scope>NUCLEOTIDE SEQUENCE [LARGE SCALE GENOMIC DNA]</scope>
    <source>
        <strain evidence="15 16">DSM 25895</strain>
    </source>
</reference>
<dbReference type="GO" id="GO:0044718">
    <property type="term" value="P:siderophore transmembrane transport"/>
    <property type="evidence" value="ECO:0007669"/>
    <property type="project" value="TreeGrafter"/>
</dbReference>
<evidence type="ECO:0000256" key="3">
    <source>
        <dbReference type="ARBA" id="ARBA00022448"/>
    </source>
</evidence>
<evidence type="ECO:0000256" key="4">
    <source>
        <dbReference type="ARBA" id="ARBA00022452"/>
    </source>
</evidence>
<dbReference type="NCBIfam" id="TIGR01786">
    <property type="entry name" value="TonB-hemlactrns"/>
    <property type="match status" value="1"/>
</dbReference>
<feature type="domain" description="TonB-dependent receptor-like beta-barrel" evidence="13">
    <location>
        <begin position="276"/>
        <end position="643"/>
    </location>
</feature>
<comment type="subcellular location">
    <subcellularLocation>
        <location evidence="1 10">Cell outer membrane</location>
        <topology evidence="1 10">Multi-pass membrane protein</topology>
    </subcellularLocation>
</comment>
<evidence type="ECO:0000256" key="11">
    <source>
        <dbReference type="RuleBase" id="RU003357"/>
    </source>
</evidence>
<keyword evidence="16" id="KW-1185">Reference proteome</keyword>
<keyword evidence="8 10" id="KW-0472">Membrane</keyword>
<dbReference type="GO" id="GO:0015232">
    <property type="term" value="F:heme transmembrane transporter activity"/>
    <property type="evidence" value="ECO:0007669"/>
    <property type="project" value="InterPro"/>
</dbReference>
<dbReference type="EMBL" id="JACIJE010000001">
    <property type="protein sequence ID" value="MBB5688446.1"/>
    <property type="molecule type" value="Genomic_DNA"/>
</dbReference>
<dbReference type="InterPro" id="IPR000531">
    <property type="entry name" value="Beta-barrel_TonB"/>
</dbReference>
<comment type="caution">
    <text evidence="15">The sequence shown here is derived from an EMBL/GenBank/DDBJ whole genome shotgun (WGS) entry which is preliminary data.</text>
</comment>
<dbReference type="PANTHER" id="PTHR30069">
    <property type="entry name" value="TONB-DEPENDENT OUTER MEMBRANE RECEPTOR"/>
    <property type="match status" value="1"/>
</dbReference>
<evidence type="ECO:0000259" key="14">
    <source>
        <dbReference type="Pfam" id="PF07715"/>
    </source>
</evidence>
<evidence type="ECO:0000256" key="9">
    <source>
        <dbReference type="ARBA" id="ARBA00023237"/>
    </source>
</evidence>
<dbReference type="InterPro" id="IPR036942">
    <property type="entry name" value="Beta-barrel_TonB_sf"/>
</dbReference>
<comment type="similarity">
    <text evidence="2 10 11">Belongs to the TonB-dependent receptor family.</text>
</comment>
<keyword evidence="3 10" id="KW-0813">Transport</keyword>
<evidence type="ECO:0000256" key="6">
    <source>
        <dbReference type="ARBA" id="ARBA00022729"/>
    </source>
</evidence>
<dbReference type="InterPro" id="IPR011276">
    <property type="entry name" value="TonB_haem/Hb_rcpt"/>
</dbReference>
<dbReference type="Gene3D" id="2.170.130.10">
    <property type="entry name" value="TonB-dependent receptor, plug domain"/>
    <property type="match status" value="1"/>
</dbReference>
<keyword evidence="4 10" id="KW-1134">Transmembrane beta strand</keyword>
<accession>A0A840XKM4</accession>
<dbReference type="InterPro" id="IPR010949">
    <property type="entry name" value="TonB_Hb/transfer/lactofer_rcpt"/>
</dbReference>
<dbReference type="Pfam" id="PF00593">
    <property type="entry name" value="TonB_dep_Rec_b-barrel"/>
    <property type="match status" value="1"/>
</dbReference>
<dbReference type="GO" id="GO:0015344">
    <property type="term" value="F:siderophore uptake transmembrane transporter activity"/>
    <property type="evidence" value="ECO:0007669"/>
    <property type="project" value="TreeGrafter"/>
</dbReference>
<dbReference type="NCBIfam" id="TIGR01785">
    <property type="entry name" value="TonB-hemin"/>
    <property type="match status" value="1"/>
</dbReference>
<dbReference type="InterPro" id="IPR037066">
    <property type="entry name" value="Plug_dom_sf"/>
</dbReference>
<dbReference type="Pfam" id="PF07715">
    <property type="entry name" value="Plug"/>
    <property type="match status" value="1"/>
</dbReference>
<evidence type="ECO:0000256" key="1">
    <source>
        <dbReference type="ARBA" id="ARBA00004571"/>
    </source>
</evidence>
<evidence type="ECO:0000256" key="10">
    <source>
        <dbReference type="PROSITE-ProRule" id="PRU01360"/>
    </source>
</evidence>
<evidence type="ECO:0000256" key="12">
    <source>
        <dbReference type="SAM" id="SignalP"/>
    </source>
</evidence>
<organism evidence="15 16">
    <name type="scientific">Neoroseomonas alkaliterrae</name>
    <dbReference type="NCBI Taxonomy" id="1452450"/>
    <lineage>
        <taxon>Bacteria</taxon>
        <taxon>Pseudomonadati</taxon>
        <taxon>Pseudomonadota</taxon>
        <taxon>Alphaproteobacteria</taxon>
        <taxon>Acetobacterales</taxon>
        <taxon>Acetobacteraceae</taxon>
        <taxon>Neoroseomonas</taxon>
    </lineage>
</organism>
<sequence>MDSRHLLATALALIAAAPAAAQQAATPSPSAATPLDAVTATGTRTPMVAGEGAAPVSVIRREEIRERDARSVAEMMRDVPGVEISGAPRTTAVEPLIRGLGGERVVFRLDGARNNFNAGHRGRVFVDPELLRQVDVLRGPGSTLYGSGAIGGVIALRTLEPDDLIRPRPEGAELPFEFGGFLRGGYQTQGGMWRGAGAVAARAGDVAVLGALGGFSNRNLTDGAGNTIPFTADNILSGLARMQWRPGFHLLDLSAIVFRDSHVIPIAANTATTTSITDRDTEQEVYTLRWSYSDPSMPLLNPQVVLYRNHIRLDERRQTGTRARDTTELTTTGIDVQNTSRFALFGWDRHTLTIGGEFYRDEQEGTQNGRPRGQFPNAHQEVAALFIQDQIAFAGFTLTGALRHDSFRQSADGNTNERNADRLSPRVSLAYQVLPWLEPYIAYSEAFRSPSLTELYVSGQHFPGNSFVPNPNLRPETSRNLEAGLNIRFGDVLRTGDRLRARITAFENRIDDFIEQLVFARTTESRNVRDARIRGVEAEIQYDAGTWFAGLSATALRGDNLTDNQPLASVPAHRMTLSGGYRFLDDGVTVGARWQLVAAQDRNPTNIPGLARETSGYGILDLYASWRPAFAQNLRFDIGVDNVFDHAYRRSTWNANPAPPFYETGRNVRGSVTLTF</sequence>
<evidence type="ECO:0000256" key="2">
    <source>
        <dbReference type="ARBA" id="ARBA00009810"/>
    </source>
</evidence>
<dbReference type="InterPro" id="IPR012910">
    <property type="entry name" value="Plug_dom"/>
</dbReference>